<organism evidence="1">
    <name type="scientific">Rhizochromulina marina</name>
    <dbReference type="NCBI Taxonomy" id="1034831"/>
    <lineage>
        <taxon>Eukaryota</taxon>
        <taxon>Sar</taxon>
        <taxon>Stramenopiles</taxon>
        <taxon>Ochrophyta</taxon>
        <taxon>Dictyochophyceae</taxon>
        <taxon>Rhizochromulinales</taxon>
        <taxon>Rhizochromulina</taxon>
    </lineage>
</organism>
<evidence type="ECO:0000313" key="1">
    <source>
        <dbReference type="EMBL" id="CAD9678446.1"/>
    </source>
</evidence>
<proteinExistence type="predicted"/>
<sequence>MACHMARGLRRLAVEPTQRESSGASRALVLAGGVLVAGCTLISSGFAQRPTIPLPQVIASASPGEELDPELRRALTALALEREGTASARCAPAVLDESA</sequence>
<reference evidence="1" key="1">
    <citation type="submission" date="2021-01" db="EMBL/GenBank/DDBJ databases">
        <authorList>
            <person name="Corre E."/>
            <person name="Pelletier E."/>
            <person name="Niang G."/>
            <person name="Scheremetjew M."/>
            <person name="Finn R."/>
            <person name="Kale V."/>
            <person name="Holt S."/>
            <person name="Cochrane G."/>
            <person name="Meng A."/>
            <person name="Brown T."/>
            <person name="Cohen L."/>
        </authorList>
    </citation>
    <scope>NUCLEOTIDE SEQUENCE</scope>
    <source>
        <strain evidence="1">CCMP1243</strain>
    </source>
</reference>
<dbReference type="AlphaFoldDB" id="A0A7S2RR46"/>
<protein>
    <submittedName>
        <fullName evidence="1">Uncharacterized protein</fullName>
    </submittedName>
</protein>
<gene>
    <name evidence="1" type="ORF">RMAR1173_LOCUS7164</name>
</gene>
<accession>A0A7S2RR46</accession>
<name>A0A7S2RR46_9STRA</name>
<dbReference type="EMBL" id="HBHJ01010972">
    <property type="protein sequence ID" value="CAD9678446.1"/>
    <property type="molecule type" value="Transcribed_RNA"/>
</dbReference>